<reference evidence="3" key="2">
    <citation type="journal article" date="2019" name="IMA Fungus">
        <title>Genome sequencing and comparison of five Tilletia species to identify candidate genes for the detection of regulated species infecting wheat.</title>
        <authorList>
            <person name="Nguyen H.D.T."/>
            <person name="Sultana T."/>
            <person name="Kesanakurti P."/>
            <person name="Hambleton S."/>
        </authorList>
    </citation>
    <scope>NUCLEOTIDE SEQUENCE</scope>
    <source>
        <strain evidence="3">DAOMC 236426</strain>
    </source>
</reference>
<keyword evidence="4" id="KW-1185">Reference proteome</keyword>
<dbReference type="Pfam" id="PF00078">
    <property type="entry name" value="RVT_1"/>
    <property type="match status" value="1"/>
</dbReference>
<feature type="region of interest" description="Disordered" evidence="1">
    <location>
        <begin position="224"/>
        <end position="256"/>
    </location>
</feature>
<feature type="region of interest" description="Disordered" evidence="1">
    <location>
        <begin position="63"/>
        <end position="171"/>
    </location>
</feature>
<gene>
    <name evidence="3" type="ORF">A4X06_0g8350</name>
</gene>
<dbReference type="Proteomes" id="UP000077684">
    <property type="component" value="Unassembled WGS sequence"/>
</dbReference>
<name>A0A8X7MKE6_9BASI</name>
<protein>
    <recommendedName>
        <fullName evidence="2">Reverse transcriptase domain-containing protein</fullName>
    </recommendedName>
</protein>
<evidence type="ECO:0000313" key="3">
    <source>
        <dbReference type="EMBL" id="KAE8239319.1"/>
    </source>
</evidence>
<evidence type="ECO:0000256" key="1">
    <source>
        <dbReference type="SAM" id="MobiDB-lite"/>
    </source>
</evidence>
<evidence type="ECO:0000313" key="4">
    <source>
        <dbReference type="Proteomes" id="UP000077684"/>
    </source>
</evidence>
<proteinExistence type="predicted"/>
<feature type="compositionally biased region" description="Low complexity" evidence="1">
    <location>
        <begin position="152"/>
        <end position="163"/>
    </location>
</feature>
<sequence>MGADDGTVLGLGPAIFLTGRQTTKNLTLLRRRRRPDRACPLKALTARAALPHARLEVHITSSPSVSLEVRPSRPHADTDASSDISDYESAHSGNHNNIGPVRNEEATEPIEDADTIGRPPLTPSPASRRRRLSSGSGRVAKRPRHRSPPSTPTRAPARAPSRSGLTCPSPRCSNQALTNISDHLRTAHTGTTALSDAELRSIGFIRCVPCSGCFRITSSGRPWNHNCSTTPRTTRADRSRADAPSSSSTAAAPPAATLAPEVETTQRYHQLALLPAHRGLLPVHVVSEWMLLCERLAASYIANPTSEDALFNVLAAPKISLSPWRDPTLSLLKSIISYPAVQLIQPRPPSDQAKPPPALNRRVRRFLQRQQLRRAASLLRGPSKVLPATPEVLAQLRSKFPPQTGPTFAADGPAPRACDFDEESLPVMECFRAFSADVSGGISGWSQPLLNLALKNDTFLRFVKLLTRQLVAGTAPGRAMLSASLLTPLAKSDGGVRPIACPDLIYRLCAKTILASAPLDGALLPCQLGLGSAGGVEPIVFLAQQVVDGKVEGLTHMASIDLKNAYGSVHRGPLARATREHASVLYRWAKHRYEHAGVMVIASNGEIHTLDASDGVYQGDPLAGLLFCVGVRPILEQLMDYLEARDFRARILCYLDDWTIFSDRGGILDAVYEFFYERTKRIADSN</sequence>
<feature type="domain" description="Reverse transcriptase" evidence="2">
    <location>
        <begin position="491"/>
        <end position="679"/>
    </location>
</feature>
<dbReference type="InterPro" id="IPR000477">
    <property type="entry name" value="RT_dom"/>
</dbReference>
<dbReference type="EMBL" id="LWDE02001787">
    <property type="protein sequence ID" value="KAE8239319.1"/>
    <property type="molecule type" value="Genomic_DNA"/>
</dbReference>
<evidence type="ECO:0000259" key="2">
    <source>
        <dbReference type="Pfam" id="PF00078"/>
    </source>
</evidence>
<dbReference type="AlphaFoldDB" id="A0A8X7MKE6"/>
<comment type="caution">
    <text evidence="3">The sequence shown here is derived from an EMBL/GenBank/DDBJ whole genome shotgun (WGS) entry which is preliminary data.</text>
</comment>
<organism evidence="3 4">
    <name type="scientific">Tilletia controversa</name>
    <name type="common">dwarf bunt fungus</name>
    <dbReference type="NCBI Taxonomy" id="13291"/>
    <lineage>
        <taxon>Eukaryota</taxon>
        <taxon>Fungi</taxon>
        <taxon>Dikarya</taxon>
        <taxon>Basidiomycota</taxon>
        <taxon>Ustilaginomycotina</taxon>
        <taxon>Exobasidiomycetes</taxon>
        <taxon>Tilletiales</taxon>
        <taxon>Tilletiaceae</taxon>
        <taxon>Tilletia</taxon>
    </lineage>
</organism>
<feature type="compositionally biased region" description="Low complexity" evidence="1">
    <location>
        <begin position="242"/>
        <end position="256"/>
    </location>
</feature>
<reference evidence="3" key="1">
    <citation type="submission" date="2016-04" db="EMBL/GenBank/DDBJ databases">
        <authorList>
            <person name="Nguyen H.D."/>
            <person name="Samba Siva P."/>
            <person name="Cullis J."/>
            <person name="Levesque C.A."/>
            <person name="Hambleton S."/>
        </authorList>
    </citation>
    <scope>NUCLEOTIDE SEQUENCE</scope>
    <source>
        <strain evidence="3">DAOMC 236426</strain>
    </source>
</reference>
<accession>A0A8X7MKE6</accession>